<comment type="caution">
    <text evidence="1">The sequence shown here is derived from an EMBL/GenBank/DDBJ whole genome shotgun (WGS) entry which is preliminary data.</text>
</comment>
<evidence type="ECO:0000313" key="1">
    <source>
        <dbReference type="EMBL" id="OWZ12537.1"/>
    </source>
</evidence>
<reference evidence="2" key="1">
    <citation type="submission" date="2017-03" db="EMBL/GenBank/DDBJ databases">
        <title>Phytopthora megakarya and P. palmivora, two closely related causual agents of cacao black pod achieved similar genome size and gene model numbers by different mechanisms.</title>
        <authorList>
            <person name="Ali S."/>
            <person name="Shao J."/>
            <person name="Larry D.J."/>
            <person name="Kronmiller B."/>
            <person name="Shen D."/>
            <person name="Strem M.D."/>
            <person name="Melnick R.L."/>
            <person name="Guiltinan M.J."/>
            <person name="Tyler B.M."/>
            <person name="Meinhardt L.W."/>
            <person name="Bailey B.A."/>
        </authorList>
    </citation>
    <scope>NUCLEOTIDE SEQUENCE [LARGE SCALE GENOMIC DNA]</scope>
    <source>
        <strain evidence="2">zdho120</strain>
    </source>
</reference>
<keyword evidence="2" id="KW-1185">Reference proteome</keyword>
<protein>
    <submittedName>
        <fullName evidence="1">Uncharacterized protein</fullName>
    </submittedName>
</protein>
<dbReference type="AlphaFoldDB" id="A0A225W690"/>
<name>A0A225W690_9STRA</name>
<organism evidence="1 2">
    <name type="scientific">Phytophthora megakarya</name>
    <dbReference type="NCBI Taxonomy" id="4795"/>
    <lineage>
        <taxon>Eukaryota</taxon>
        <taxon>Sar</taxon>
        <taxon>Stramenopiles</taxon>
        <taxon>Oomycota</taxon>
        <taxon>Peronosporomycetes</taxon>
        <taxon>Peronosporales</taxon>
        <taxon>Peronosporaceae</taxon>
        <taxon>Phytophthora</taxon>
    </lineage>
</organism>
<gene>
    <name evidence="1" type="ORF">PHMEG_00014284</name>
</gene>
<proteinExistence type="predicted"/>
<dbReference type="EMBL" id="NBNE01001817">
    <property type="protein sequence ID" value="OWZ12537.1"/>
    <property type="molecule type" value="Genomic_DNA"/>
</dbReference>
<sequence length="213" mass="23429">MLDNCIRHLSSNPTKTPVQQGAFSFFRKEGIADRYGTHSVRKGVGTFACGGSTGGPSMVSVCLRCGWSIGGVQDRYLRYEAAGEQFLGRMFISELIPFAVLPPHFRDNTDDAVTASLQKMVPALVGEQNTKGVLLLCLASLGFRDQYFAAGFPPNHSLVSRFIFPNTDVLSELHKNLELGEPQWMRPTGTPPHVELYKNLEQQQQSIDALPGV</sequence>
<dbReference type="OrthoDB" id="125011at2759"/>
<accession>A0A225W690</accession>
<evidence type="ECO:0000313" key="2">
    <source>
        <dbReference type="Proteomes" id="UP000198211"/>
    </source>
</evidence>
<dbReference type="Proteomes" id="UP000198211">
    <property type="component" value="Unassembled WGS sequence"/>
</dbReference>